<evidence type="ECO:0000313" key="3">
    <source>
        <dbReference type="EMBL" id="CAD9129757.1"/>
    </source>
</evidence>
<reference evidence="2" key="1">
    <citation type="submission" date="2021-01" db="EMBL/GenBank/DDBJ databases">
        <authorList>
            <person name="Corre E."/>
            <person name="Pelletier E."/>
            <person name="Niang G."/>
            <person name="Scheremetjew M."/>
            <person name="Finn R."/>
            <person name="Kale V."/>
            <person name="Holt S."/>
            <person name="Cochrane G."/>
            <person name="Meng A."/>
            <person name="Brown T."/>
            <person name="Cohen L."/>
        </authorList>
    </citation>
    <scope>NUCLEOTIDE SEQUENCE</scope>
    <source>
        <strain evidence="2">CCAP 1951/1</strain>
    </source>
</reference>
<feature type="signal peptide" evidence="1">
    <location>
        <begin position="1"/>
        <end position="19"/>
    </location>
</feature>
<evidence type="ECO:0000256" key="1">
    <source>
        <dbReference type="SAM" id="SignalP"/>
    </source>
</evidence>
<proteinExistence type="predicted"/>
<accession>A0A6U4UGN0</accession>
<dbReference type="AlphaFoldDB" id="A0A6U4UGN0"/>
<evidence type="ECO:0000313" key="2">
    <source>
        <dbReference type="EMBL" id="CAD9129756.1"/>
    </source>
</evidence>
<gene>
    <name evidence="2" type="ORF">NDES1114_LOCUS21805</name>
    <name evidence="3" type="ORF">NDES1114_LOCUS21806</name>
</gene>
<dbReference type="EMBL" id="HBGF01032588">
    <property type="protein sequence ID" value="CAD9129756.1"/>
    <property type="molecule type" value="Transcribed_RNA"/>
</dbReference>
<sequence length="178" mass="18366">MALIKIVAALALAVGVAQAGFPLGLSASFLNYDNPPTSVVSVAPGTAIIANQSVTLPANFGFDLLVFGSFASTTNVVRVDASIPSTGQAWSGNFVLRAGEWTRTISGLGGWNDSAWQVSISVPSGAPGSWYIAGGPIPNGTHCCAEGQCYCSMDSGIIAQIVPATAIEGVEMPRRRRH</sequence>
<protein>
    <submittedName>
        <fullName evidence="2">Uncharacterized protein</fullName>
    </submittedName>
</protein>
<dbReference type="EMBL" id="HBGF01032589">
    <property type="protein sequence ID" value="CAD9129757.1"/>
    <property type="molecule type" value="Transcribed_RNA"/>
</dbReference>
<organism evidence="2">
    <name type="scientific">Neobodo designis</name>
    <name type="common">Flagellated protozoan</name>
    <name type="synonym">Bodo designis</name>
    <dbReference type="NCBI Taxonomy" id="312471"/>
    <lineage>
        <taxon>Eukaryota</taxon>
        <taxon>Discoba</taxon>
        <taxon>Euglenozoa</taxon>
        <taxon>Kinetoplastea</taxon>
        <taxon>Metakinetoplastina</taxon>
        <taxon>Neobodonida</taxon>
        <taxon>Neobodo</taxon>
    </lineage>
</organism>
<name>A0A6U4UGN0_NEODS</name>
<feature type="chain" id="PRO_5036192151" evidence="1">
    <location>
        <begin position="20"/>
        <end position="178"/>
    </location>
</feature>
<keyword evidence="1" id="KW-0732">Signal</keyword>